<accession>A0A8S9UW34</accession>
<proteinExistence type="predicted"/>
<comment type="caution">
    <text evidence="1">The sequence shown here is derived from an EMBL/GenBank/DDBJ whole genome shotgun (WGS) entry which is preliminary data.</text>
</comment>
<dbReference type="EMBL" id="JAACNO010000793">
    <property type="protein sequence ID" value="KAF4144881.1"/>
    <property type="molecule type" value="Genomic_DNA"/>
</dbReference>
<dbReference type="Proteomes" id="UP000704712">
    <property type="component" value="Unassembled WGS sequence"/>
</dbReference>
<evidence type="ECO:0000313" key="1">
    <source>
        <dbReference type="EMBL" id="KAF4144881.1"/>
    </source>
</evidence>
<dbReference type="AlphaFoldDB" id="A0A8S9UW34"/>
<gene>
    <name evidence="1" type="ORF">GN958_ATG05932</name>
</gene>
<organism evidence="1 2">
    <name type="scientific">Phytophthora infestans</name>
    <name type="common">Potato late blight agent</name>
    <name type="synonym">Botrytis infestans</name>
    <dbReference type="NCBI Taxonomy" id="4787"/>
    <lineage>
        <taxon>Eukaryota</taxon>
        <taxon>Sar</taxon>
        <taxon>Stramenopiles</taxon>
        <taxon>Oomycota</taxon>
        <taxon>Peronosporomycetes</taxon>
        <taxon>Peronosporales</taxon>
        <taxon>Peronosporaceae</taxon>
        <taxon>Phytophthora</taxon>
    </lineage>
</organism>
<name>A0A8S9UW34_PHYIN</name>
<reference evidence="1" key="1">
    <citation type="submission" date="2020-03" db="EMBL/GenBank/DDBJ databases">
        <title>Hybrid Assembly of Korean Phytophthora infestans isolates.</title>
        <authorList>
            <person name="Prokchorchik M."/>
            <person name="Lee Y."/>
            <person name="Seo J."/>
            <person name="Cho J.-H."/>
            <person name="Park Y.-E."/>
            <person name="Jang D.-C."/>
            <person name="Im J.-S."/>
            <person name="Choi J.-G."/>
            <person name="Park H.-J."/>
            <person name="Lee G.-B."/>
            <person name="Lee Y.-G."/>
            <person name="Hong S.-Y."/>
            <person name="Cho K."/>
            <person name="Sohn K.H."/>
        </authorList>
    </citation>
    <scope>NUCLEOTIDE SEQUENCE</scope>
    <source>
        <strain evidence="1">KR_2_A2</strain>
    </source>
</reference>
<protein>
    <submittedName>
        <fullName evidence="1">Uncharacterized protein</fullName>
    </submittedName>
</protein>
<evidence type="ECO:0000313" key="2">
    <source>
        <dbReference type="Proteomes" id="UP000704712"/>
    </source>
</evidence>
<sequence length="104" mass="11720">MVSYTDMEICYVLVVRERLGVLRTHSARASWCPEDAQCESVLVSLGRTVRERLGVLRTRIWRVNCIRGAFVLLSAKLRDSSFSIDAETLVGNALIFMQSLPRCG</sequence>